<keyword evidence="3" id="KW-1133">Transmembrane helix</keyword>
<dbReference type="HOGENOM" id="CLU_021989_1_0_1"/>
<sequence>MLSSRITAARHIRQAARRLPTTSVRSVASAGAPPPPQPPRPQRRGGKAVGFLTIFAIAAAGTYYYPQIKDQLDGAKKQESEEAQKPSIPQAELQFEQARAKALSEEDNRELLSSQHLQIKQSWEHPGVYVWGSNAGKVVDLESKEKYIKLPRRLEFFDDQVLRDLKLTQQFGAAVNEKGDLVQWGLGFSQANPKPTTTLQGKDLVKIAVSMDSILALGRNGNVYSIPSSRNDQDGGAKQTQSKGWSLWSSGAEAVSFRTLTPGSLSWGERITDISSGAEHCLMLTSKGRVFSAAATSSTFPSKGQMGIPGLTWETRPQGAYDQAHEIALLKGRHAVQIATGDFHSVVLDKAGQVYTFGDNMYGQLGFEPKPKLQMVDRPTIMETSKPYEKEGLVPTVTSIAAGGLATFFTVDARPAKVDALAGPKSLAPSKRMPKSVTDLWATGQGTYGSLGTGRWTHVSAAPAKVKALSSLFEFDEKKNMLTPIKVKSLSIGATHCAAIMDNVTKVVSTGWTSAENQTNVGADVLFWGGNEFYQLGSGKRTNWNTPDYIGPLDGGEADAAKGRQGETQRLCLAPRQTARTGVDGKGRKLTLEQKVECGRYVSGVYSSV</sequence>
<dbReference type="STRING" id="1531966.A0A0A1T3Z9"/>
<dbReference type="PRINTS" id="PR00633">
    <property type="entry name" value="RCCNDNSATION"/>
</dbReference>
<proteinExistence type="predicted"/>
<protein>
    <recommendedName>
        <fullName evidence="6">Mitochondrial protein Fmp25</fullName>
    </recommendedName>
</protein>
<feature type="repeat" description="RCC1" evidence="1">
    <location>
        <begin position="438"/>
        <end position="503"/>
    </location>
</feature>
<accession>A0A0A1T3Z9</accession>
<dbReference type="InterPro" id="IPR000408">
    <property type="entry name" value="Reg_chr_condens"/>
</dbReference>
<dbReference type="GO" id="GO:0005743">
    <property type="term" value="C:mitochondrial inner membrane"/>
    <property type="evidence" value="ECO:0007669"/>
    <property type="project" value="TreeGrafter"/>
</dbReference>
<dbReference type="AlphaFoldDB" id="A0A0A1T3Z9"/>
<evidence type="ECO:0000313" key="5">
    <source>
        <dbReference type="Proteomes" id="UP000039046"/>
    </source>
</evidence>
<dbReference type="GO" id="GO:0034551">
    <property type="term" value="P:mitochondrial respiratory chain complex III assembly"/>
    <property type="evidence" value="ECO:0007669"/>
    <property type="project" value="TreeGrafter"/>
</dbReference>
<reference evidence="4 5" key="1">
    <citation type="journal article" date="2015" name="Genome Announc.">
        <title>Draft Genome Sequence and Gene Annotation of the Entomopathogenic Fungus Verticillium hemipterigenum.</title>
        <authorList>
            <person name="Horn F."/>
            <person name="Habel A."/>
            <person name="Scharf D.H."/>
            <person name="Dworschak J."/>
            <person name="Brakhage A.A."/>
            <person name="Guthke R."/>
            <person name="Hertweck C."/>
            <person name="Linde J."/>
        </authorList>
    </citation>
    <scope>NUCLEOTIDE SEQUENCE [LARGE SCALE GENOMIC DNA]</scope>
</reference>
<dbReference type="Pfam" id="PF13540">
    <property type="entry name" value="RCC1_2"/>
    <property type="match status" value="1"/>
</dbReference>
<dbReference type="PROSITE" id="PS00626">
    <property type="entry name" value="RCC1_2"/>
    <property type="match status" value="1"/>
</dbReference>
<keyword evidence="3" id="KW-0812">Transmembrane</keyword>
<feature type="repeat" description="RCC1" evidence="1">
    <location>
        <begin position="352"/>
        <end position="413"/>
    </location>
</feature>
<feature type="transmembrane region" description="Helical" evidence="3">
    <location>
        <begin position="48"/>
        <end position="66"/>
    </location>
</feature>
<keyword evidence="3" id="KW-0472">Membrane</keyword>
<evidence type="ECO:0000256" key="2">
    <source>
        <dbReference type="SAM" id="MobiDB-lite"/>
    </source>
</evidence>
<dbReference type="InterPro" id="IPR053245">
    <property type="entry name" value="MitoProcess-Associated"/>
</dbReference>
<evidence type="ECO:0000313" key="4">
    <source>
        <dbReference type="EMBL" id="CEJ91911.1"/>
    </source>
</evidence>
<dbReference type="PANTHER" id="PTHR47563">
    <property type="entry name" value="PROTEIN FMP25, MITOCHONDRIAL"/>
    <property type="match status" value="1"/>
</dbReference>
<dbReference type="PROSITE" id="PS50012">
    <property type="entry name" value="RCC1_3"/>
    <property type="match status" value="2"/>
</dbReference>
<evidence type="ECO:0000256" key="3">
    <source>
        <dbReference type="SAM" id="Phobius"/>
    </source>
</evidence>
<dbReference type="PANTHER" id="PTHR47563:SF1">
    <property type="entry name" value="PROTEIN FMP25, MITOCHONDRIAL"/>
    <property type="match status" value="1"/>
</dbReference>
<dbReference type="Gene3D" id="2.130.10.30">
    <property type="entry name" value="Regulator of chromosome condensation 1/beta-lactamase-inhibitor protein II"/>
    <property type="match status" value="1"/>
</dbReference>
<dbReference type="EMBL" id="CDHN01000004">
    <property type="protein sequence ID" value="CEJ91911.1"/>
    <property type="molecule type" value="Genomic_DNA"/>
</dbReference>
<organism evidence="4 5">
    <name type="scientific">[Torrubiella] hemipterigena</name>
    <dbReference type="NCBI Taxonomy" id="1531966"/>
    <lineage>
        <taxon>Eukaryota</taxon>
        <taxon>Fungi</taxon>
        <taxon>Dikarya</taxon>
        <taxon>Ascomycota</taxon>
        <taxon>Pezizomycotina</taxon>
        <taxon>Sordariomycetes</taxon>
        <taxon>Hypocreomycetidae</taxon>
        <taxon>Hypocreales</taxon>
        <taxon>Clavicipitaceae</taxon>
        <taxon>Clavicipitaceae incertae sedis</taxon>
        <taxon>'Torrubiella' clade</taxon>
    </lineage>
</organism>
<evidence type="ECO:0000256" key="1">
    <source>
        <dbReference type="PROSITE-ProRule" id="PRU00235"/>
    </source>
</evidence>
<keyword evidence="5" id="KW-1185">Reference proteome</keyword>
<dbReference type="InterPro" id="IPR009091">
    <property type="entry name" value="RCC1/BLIP-II"/>
</dbReference>
<dbReference type="OrthoDB" id="10256179at2759"/>
<dbReference type="Proteomes" id="UP000039046">
    <property type="component" value="Unassembled WGS sequence"/>
</dbReference>
<gene>
    <name evidence="4" type="ORF">VHEMI07594</name>
</gene>
<evidence type="ECO:0008006" key="6">
    <source>
        <dbReference type="Google" id="ProtNLM"/>
    </source>
</evidence>
<dbReference type="SUPFAM" id="SSF50985">
    <property type="entry name" value="RCC1/BLIP-II"/>
    <property type="match status" value="1"/>
</dbReference>
<name>A0A0A1T3Z9_9HYPO</name>
<feature type="region of interest" description="Disordered" evidence="2">
    <location>
        <begin position="1"/>
        <end position="45"/>
    </location>
</feature>